<name>A0A101USK0_9ACTN</name>
<dbReference type="InterPro" id="IPR000639">
    <property type="entry name" value="Epox_hydrolase-like"/>
</dbReference>
<gene>
    <name evidence="2" type="ORF">AQJ91_37295</name>
</gene>
<evidence type="ECO:0000313" key="2">
    <source>
        <dbReference type="EMBL" id="KUO16073.1"/>
    </source>
</evidence>
<dbReference type="RefSeq" id="WP_067030884.1">
    <property type="nucleotide sequence ID" value="NZ_KQ949108.1"/>
</dbReference>
<dbReference type="Proteomes" id="UP000053260">
    <property type="component" value="Unassembled WGS sequence"/>
</dbReference>
<protein>
    <submittedName>
        <fullName evidence="2">Alpha/beta hydrolase</fullName>
    </submittedName>
</protein>
<dbReference type="AlphaFoldDB" id="A0A101USK0"/>
<dbReference type="PANTHER" id="PTHR46438">
    <property type="entry name" value="ALPHA/BETA-HYDROLASES SUPERFAMILY PROTEIN"/>
    <property type="match status" value="1"/>
</dbReference>
<dbReference type="SUPFAM" id="SSF53474">
    <property type="entry name" value="alpha/beta-Hydrolases"/>
    <property type="match status" value="1"/>
</dbReference>
<dbReference type="InterPro" id="IPR000073">
    <property type="entry name" value="AB_hydrolase_1"/>
</dbReference>
<dbReference type="OrthoDB" id="495620at2"/>
<keyword evidence="2" id="KW-0378">Hydrolase</keyword>
<evidence type="ECO:0000259" key="1">
    <source>
        <dbReference type="Pfam" id="PF00561"/>
    </source>
</evidence>
<dbReference type="STRING" id="909626.AQJ91_37295"/>
<keyword evidence="3" id="KW-1185">Reference proteome</keyword>
<dbReference type="Gene3D" id="3.40.50.1820">
    <property type="entry name" value="alpha/beta hydrolase"/>
    <property type="match status" value="1"/>
</dbReference>
<proteinExistence type="predicted"/>
<dbReference type="PRINTS" id="PR00111">
    <property type="entry name" value="ABHYDROLASE"/>
</dbReference>
<dbReference type="Pfam" id="PF00561">
    <property type="entry name" value="Abhydrolase_1"/>
    <property type="match status" value="1"/>
</dbReference>
<dbReference type="EMBL" id="LMXB01000095">
    <property type="protein sequence ID" value="KUO16073.1"/>
    <property type="molecule type" value="Genomic_DNA"/>
</dbReference>
<dbReference type="GO" id="GO:0016787">
    <property type="term" value="F:hydrolase activity"/>
    <property type="evidence" value="ECO:0007669"/>
    <property type="project" value="UniProtKB-KW"/>
</dbReference>
<sequence>MTVASELSFFASADGDLAYLDTGSGDPVVLLHSGYVDHRVWHAQIPALAAAYRVIAPDVRGHGSSANATEPYRWADDLAGLLRHLDAGPAVLVGLSMGGLITTNTALEYPDLVRAVVTCGAATGEFRYTDAWTREIQAEMARTLAAGDIEGWLKAFLRGVAGEHRTSDDIDQDIARRLRGMAVGTLSKHTPGEKDWFVPVTDTFARAPEIDVPLLTLNGGLEPAAMLDAAERLARTVRHGRAETVEGVGHYPNLEKPEVFNRVLLDFLHAL</sequence>
<organism evidence="2 3">
    <name type="scientific">Streptomyces dysideae</name>
    <dbReference type="NCBI Taxonomy" id="909626"/>
    <lineage>
        <taxon>Bacteria</taxon>
        <taxon>Bacillati</taxon>
        <taxon>Actinomycetota</taxon>
        <taxon>Actinomycetes</taxon>
        <taxon>Kitasatosporales</taxon>
        <taxon>Streptomycetaceae</taxon>
        <taxon>Streptomyces</taxon>
    </lineage>
</organism>
<dbReference type="PANTHER" id="PTHR46438:SF11">
    <property type="entry name" value="LIPASE-RELATED"/>
    <property type="match status" value="1"/>
</dbReference>
<evidence type="ECO:0000313" key="3">
    <source>
        <dbReference type="Proteomes" id="UP000053260"/>
    </source>
</evidence>
<reference evidence="2 3" key="1">
    <citation type="submission" date="2015-10" db="EMBL/GenBank/DDBJ databases">
        <title>Draft genome sequence of Streptomyces sp. RV15, isolated from a marine sponge.</title>
        <authorList>
            <person name="Ruckert C."/>
            <person name="Abdelmohsen U.R."/>
            <person name="Winkler A."/>
            <person name="Hentschel U."/>
            <person name="Kalinowski J."/>
            <person name="Kampfer P."/>
            <person name="Glaeser S."/>
        </authorList>
    </citation>
    <scope>NUCLEOTIDE SEQUENCE [LARGE SCALE GENOMIC DNA]</scope>
    <source>
        <strain evidence="2 3">RV15</strain>
    </source>
</reference>
<comment type="caution">
    <text evidence="2">The sequence shown here is derived from an EMBL/GenBank/DDBJ whole genome shotgun (WGS) entry which is preliminary data.</text>
</comment>
<accession>A0A101USK0</accession>
<dbReference type="PRINTS" id="PR00412">
    <property type="entry name" value="EPOXHYDRLASE"/>
</dbReference>
<dbReference type="InterPro" id="IPR029058">
    <property type="entry name" value="AB_hydrolase_fold"/>
</dbReference>
<feature type="domain" description="AB hydrolase-1" evidence="1">
    <location>
        <begin position="27"/>
        <end position="257"/>
    </location>
</feature>